<evidence type="ECO:0000259" key="7">
    <source>
        <dbReference type="Pfam" id="PF07980"/>
    </source>
</evidence>
<gene>
    <name evidence="8" type="ORF">DI53_2069</name>
</gene>
<comment type="caution">
    <text evidence="8">The sequence shown here is derived from an EMBL/GenBank/DDBJ whole genome shotgun (WGS) entry which is preliminary data.</text>
</comment>
<evidence type="ECO:0000256" key="6">
    <source>
        <dbReference type="SAM" id="SignalP"/>
    </source>
</evidence>
<comment type="subcellular location">
    <subcellularLocation>
        <location evidence="1">Cell outer membrane</location>
    </subcellularLocation>
</comment>
<dbReference type="Gene3D" id="1.25.40.390">
    <property type="match status" value="1"/>
</dbReference>
<comment type="similarity">
    <text evidence="2">Belongs to the SusD family.</text>
</comment>
<evidence type="ECO:0000256" key="1">
    <source>
        <dbReference type="ARBA" id="ARBA00004442"/>
    </source>
</evidence>
<name>A0A0B8T786_9SPHI</name>
<dbReference type="PATRIC" id="fig|1229276.3.peg.2128"/>
<dbReference type="eggNOG" id="COG0457">
    <property type="taxonomic scope" value="Bacteria"/>
</dbReference>
<dbReference type="GO" id="GO:0009279">
    <property type="term" value="C:cell outer membrane"/>
    <property type="evidence" value="ECO:0007669"/>
    <property type="project" value="UniProtKB-SubCell"/>
</dbReference>
<evidence type="ECO:0000256" key="3">
    <source>
        <dbReference type="ARBA" id="ARBA00022729"/>
    </source>
</evidence>
<evidence type="ECO:0000313" key="8">
    <source>
        <dbReference type="EMBL" id="KGE14239.1"/>
    </source>
</evidence>
<proteinExistence type="inferred from homology"/>
<keyword evidence="9" id="KW-1185">Reference proteome</keyword>
<evidence type="ECO:0000313" key="9">
    <source>
        <dbReference type="Proteomes" id="UP000031802"/>
    </source>
</evidence>
<dbReference type="STRING" id="1229276.DI53_2069"/>
<reference evidence="9" key="1">
    <citation type="submission" date="2014-04" db="EMBL/GenBank/DDBJ databases">
        <title>Whole-Genome optical mapping and complete genome sequence of Sphingobacterium deserti sp. nov., a new spaces isolated from desert in the west of China.</title>
        <authorList>
            <person name="Teng C."/>
            <person name="Zhou Z."/>
            <person name="Li X."/>
            <person name="Chen M."/>
            <person name="Lin M."/>
            <person name="Wang L."/>
            <person name="Su S."/>
            <person name="Zhang C."/>
            <person name="Zhang W."/>
        </authorList>
    </citation>
    <scope>NUCLEOTIDE SEQUENCE [LARGE SCALE GENOMIC DNA]</scope>
    <source>
        <strain evidence="9">ACCC05744</strain>
    </source>
</reference>
<keyword evidence="4" id="KW-0472">Membrane</keyword>
<keyword evidence="5" id="KW-0998">Cell outer membrane</keyword>
<evidence type="ECO:0000256" key="4">
    <source>
        <dbReference type="ARBA" id="ARBA00023136"/>
    </source>
</evidence>
<accession>A0A0B8T786</accession>
<reference evidence="8 9" key="2">
    <citation type="journal article" date="2015" name="PLoS ONE">
        <title>Whole-Genome Optical Mapping and Finished Genome Sequence of Sphingobacterium deserti sp. nov., a New Species Isolated from the Western Desert of China.</title>
        <authorList>
            <person name="Teng C."/>
            <person name="Zhou Z."/>
            <person name="Molnar I."/>
            <person name="Li X."/>
            <person name="Tang R."/>
            <person name="Chen M."/>
            <person name="Wang L."/>
            <person name="Su S."/>
            <person name="Zhang W."/>
            <person name="Lin M."/>
        </authorList>
    </citation>
    <scope>NUCLEOTIDE SEQUENCE [LARGE SCALE GENOMIC DNA]</scope>
    <source>
        <strain evidence="9">ACCC05744</strain>
    </source>
</reference>
<keyword evidence="3 6" id="KW-0732">Signal</keyword>
<dbReference type="RefSeq" id="WP_241462405.1">
    <property type="nucleotide sequence ID" value="NZ_JJMU01000029.1"/>
</dbReference>
<feature type="chain" id="PRO_5002124558" evidence="6">
    <location>
        <begin position="22"/>
        <end position="593"/>
    </location>
</feature>
<feature type="domain" description="RagB/SusD" evidence="7">
    <location>
        <begin position="294"/>
        <end position="592"/>
    </location>
</feature>
<evidence type="ECO:0000256" key="2">
    <source>
        <dbReference type="ARBA" id="ARBA00006275"/>
    </source>
</evidence>
<dbReference type="AlphaFoldDB" id="A0A0B8T786"/>
<feature type="signal peptide" evidence="6">
    <location>
        <begin position="1"/>
        <end position="21"/>
    </location>
</feature>
<dbReference type="Proteomes" id="UP000031802">
    <property type="component" value="Unassembled WGS sequence"/>
</dbReference>
<organism evidence="8 9">
    <name type="scientific">Sphingobacterium deserti</name>
    <dbReference type="NCBI Taxonomy" id="1229276"/>
    <lineage>
        <taxon>Bacteria</taxon>
        <taxon>Pseudomonadati</taxon>
        <taxon>Bacteroidota</taxon>
        <taxon>Sphingobacteriia</taxon>
        <taxon>Sphingobacteriales</taxon>
        <taxon>Sphingobacteriaceae</taxon>
        <taxon>Sphingobacterium</taxon>
    </lineage>
</organism>
<protein>
    <submittedName>
        <fullName evidence="8">RagB/SusD domain protein</fullName>
    </submittedName>
</protein>
<sequence>MKTMKNYIWILLACLSASACKQLDQEPQSTATKSAVFGTENGLKLYTNGFYNMDFLPRNSTSRDAMSDYLAVREVQNFLRPGAFAANNSSGWTWTDLRNINYFIANCNDPAVPEQVRNNYLGIARYYRAYFYMEKVKRFGNVPWIGEPLDLDDPRLEGARDPRTLVMDSVLADLNFACEHIIATNDASRTTVTKWVAHAYKARVCLFEGTFRKYHSSLGLTASANSWLSEAESAAAAVMANGGYTINTAGGSNLAYRQVFTSTAPVATEVLQAAVADVNLGILNEANWWWTSGTYGAKASFTRTFIHTYLKLDGTPFTDQQNYQTMLFKDEVKDRDLRLKQTIRSGDYKRINNGQQVPAPPVFSYTFTGYQPIKWTLDDMYYDAGALNNNAIPLFRYAEVLLNYAEAKAELGTLSDADWANTVGVLRARAGITGGLSSKPTKADPYLIANYFPEISDPTLLEIRRERGIELSLEGLRFADILRWKRGELMEQQWNGFYVPALNTPLDLNEDGILDVAFYQGTRPNPVPGVTYVNVSATIGNAINSQQLKNGSSGELIWMNEIPRDWKEHMYYYPIPLNDLQRNPNLGQNPGWE</sequence>
<dbReference type="InterPro" id="IPR011990">
    <property type="entry name" value="TPR-like_helical_dom_sf"/>
</dbReference>
<evidence type="ECO:0000256" key="5">
    <source>
        <dbReference type="ARBA" id="ARBA00023237"/>
    </source>
</evidence>
<dbReference type="EMBL" id="JJMU01000029">
    <property type="protein sequence ID" value="KGE14239.1"/>
    <property type="molecule type" value="Genomic_DNA"/>
</dbReference>
<dbReference type="PROSITE" id="PS51257">
    <property type="entry name" value="PROKAR_LIPOPROTEIN"/>
    <property type="match status" value="1"/>
</dbReference>
<dbReference type="InterPro" id="IPR012944">
    <property type="entry name" value="SusD_RagB_dom"/>
</dbReference>
<dbReference type="Pfam" id="PF07980">
    <property type="entry name" value="SusD_RagB"/>
    <property type="match status" value="1"/>
</dbReference>
<dbReference type="SUPFAM" id="SSF48452">
    <property type="entry name" value="TPR-like"/>
    <property type="match status" value="1"/>
</dbReference>